<keyword evidence="1" id="KW-0472">Membrane</keyword>
<evidence type="ECO:0000313" key="3">
    <source>
        <dbReference type="EMBL" id="TDO78340.1"/>
    </source>
</evidence>
<comment type="caution">
    <text evidence="3">The sequence shown here is derived from an EMBL/GenBank/DDBJ whole genome shotgun (WGS) entry which is preliminary data.</text>
</comment>
<dbReference type="SMART" id="SM00257">
    <property type="entry name" value="LysM"/>
    <property type="match status" value="1"/>
</dbReference>
<name>A0A4R6LFJ8_9FIRM</name>
<dbReference type="InterPro" id="IPR036779">
    <property type="entry name" value="LysM_dom_sf"/>
</dbReference>
<organism evidence="3 4">
    <name type="scientific">Halanaerobium saccharolyticum</name>
    <dbReference type="NCBI Taxonomy" id="43595"/>
    <lineage>
        <taxon>Bacteria</taxon>
        <taxon>Bacillati</taxon>
        <taxon>Bacillota</taxon>
        <taxon>Clostridia</taxon>
        <taxon>Halanaerobiales</taxon>
        <taxon>Halanaerobiaceae</taxon>
        <taxon>Halanaerobium</taxon>
    </lineage>
</organism>
<proteinExistence type="predicted"/>
<dbReference type="CDD" id="cd00118">
    <property type="entry name" value="LysM"/>
    <property type="match status" value="1"/>
</dbReference>
<keyword evidence="1" id="KW-1133">Transmembrane helix</keyword>
<dbReference type="AlphaFoldDB" id="A0A4R6LFJ8"/>
<feature type="transmembrane region" description="Helical" evidence="1">
    <location>
        <begin position="24"/>
        <end position="49"/>
    </location>
</feature>
<protein>
    <submittedName>
        <fullName evidence="3">LysM domain-containing protein</fullName>
    </submittedName>
</protein>
<evidence type="ECO:0000259" key="2">
    <source>
        <dbReference type="PROSITE" id="PS51782"/>
    </source>
</evidence>
<accession>A0A4R6LFJ8</accession>
<dbReference type="OrthoDB" id="2679564at2"/>
<dbReference type="Pfam" id="PF01476">
    <property type="entry name" value="LysM"/>
    <property type="match status" value="1"/>
</dbReference>
<sequence length="113" mass="12575">MNGLNTYTLNYQGAKSEKNREKSILIKILTAVIGIILLSILFISFFSLIGSGENSSNFVKHEIESGESLWSIAAHYYNSNNVDLRKIIYDIKKINNIDSAVITPGSKLIIPLN</sequence>
<dbReference type="EMBL" id="SNWX01000028">
    <property type="protein sequence ID" value="TDO78340.1"/>
    <property type="molecule type" value="Genomic_DNA"/>
</dbReference>
<evidence type="ECO:0000256" key="1">
    <source>
        <dbReference type="SAM" id="Phobius"/>
    </source>
</evidence>
<dbReference type="Gene3D" id="3.10.350.10">
    <property type="entry name" value="LysM domain"/>
    <property type="match status" value="1"/>
</dbReference>
<dbReference type="SUPFAM" id="SSF54106">
    <property type="entry name" value="LysM domain"/>
    <property type="match status" value="1"/>
</dbReference>
<dbReference type="PROSITE" id="PS51782">
    <property type="entry name" value="LYSM"/>
    <property type="match status" value="1"/>
</dbReference>
<feature type="domain" description="LysM" evidence="2">
    <location>
        <begin position="59"/>
        <end position="110"/>
    </location>
</feature>
<dbReference type="RefSeq" id="WP_133515915.1">
    <property type="nucleotide sequence ID" value="NZ_SNWX01000028.1"/>
</dbReference>
<dbReference type="InterPro" id="IPR018392">
    <property type="entry name" value="LysM"/>
</dbReference>
<dbReference type="Proteomes" id="UP000295064">
    <property type="component" value="Unassembled WGS sequence"/>
</dbReference>
<evidence type="ECO:0000313" key="4">
    <source>
        <dbReference type="Proteomes" id="UP000295064"/>
    </source>
</evidence>
<keyword evidence="1" id="KW-0812">Transmembrane</keyword>
<gene>
    <name evidence="3" type="ORF">DFR79_1288</name>
</gene>
<reference evidence="3 4" key="1">
    <citation type="submission" date="2019-03" db="EMBL/GenBank/DDBJ databases">
        <title>Subsurface microbial communities from deep shales in Ohio and West Virginia, USA.</title>
        <authorList>
            <person name="Wrighton K."/>
        </authorList>
    </citation>
    <scope>NUCLEOTIDE SEQUENCE [LARGE SCALE GENOMIC DNA]</scope>
    <source>
        <strain evidence="3 4">MA284_T2</strain>
    </source>
</reference>